<organism evidence="1 2">
    <name type="scientific">Panagrolaimus sp. JU765</name>
    <dbReference type="NCBI Taxonomy" id="591449"/>
    <lineage>
        <taxon>Eukaryota</taxon>
        <taxon>Metazoa</taxon>
        <taxon>Ecdysozoa</taxon>
        <taxon>Nematoda</taxon>
        <taxon>Chromadorea</taxon>
        <taxon>Rhabditida</taxon>
        <taxon>Tylenchina</taxon>
        <taxon>Panagrolaimomorpha</taxon>
        <taxon>Panagrolaimoidea</taxon>
        <taxon>Panagrolaimidae</taxon>
        <taxon>Panagrolaimus</taxon>
    </lineage>
</organism>
<name>A0AC34RKV9_9BILA</name>
<reference evidence="2" key="1">
    <citation type="submission" date="2022-11" db="UniProtKB">
        <authorList>
            <consortium name="WormBaseParasite"/>
        </authorList>
    </citation>
    <scope>IDENTIFICATION</scope>
</reference>
<dbReference type="Proteomes" id="UP000887576">
    <property type="component" value="Unplaced"/>
</dbReference>
<evidence type="ECO:0000313" key="1">
    <source>
        <dbReference type="Proteomes" id="UP000887576"/>
    </source>
</evidence>
<dbReference type="WBParaSite" id="JU765_v2.g7826.t1">
    <property type="protein sequence ID" value="JU765_v2.g7826.t1"/>
    <property type="gene ID" value="JU765_v2.g7826"/>
</dbReference>
<sequence length="246" mass="28802">MPVSQLFVCYYNLKQEQNLILTIADTVYGFNVQMIRSIDLSMSLERFVATVYSRTYENSSRFWYLGPLFLFISTIYSLAVGAVINYYELPFYYKYICAFTVDVCNICVIQYLKKLNKKQRLFSNFKDVPLSKKYQLVENIRVLSLLMPQSLITFVFAIATNSMVIIRYGLNRPSLSKALVYMWFNLYIIVLTVYWGSKSPLMEHLIAKLLKHNKIDPEMIFDTFGVKIKTKQTVDEHILNLKKAWG</sequence>
<evidence type="ECO:0000313" key="2">
    <source>
        <dbReference type="WBParaSite" id="JU765_v2.g7826.t1"/>
    </source>
</evidence>
<proteinExistence type="predicted"/>
<protein>
    <submittedName>
        <fullName evidence="2">Gustatory receptor</fullName>
    </submittedName>
</protein>
<accession>A0AC34RKV9</accession>